<comment type="caution">
    <text evidence="2">The sequence shown here is derived from an EMBL/GenBank/DDBJ whole genome shotgun (WGS) entry which is preliminary data.</text>
</comment>
<gene>
    <name evidence="2" type="ORF">GUJ93_ZPchr0006g44309</name>
</gene>
<feature type="region of interest" description="Disordered" evidence="1">
    <location>
        <begin position="12"/>
        <end position="34"/>
    </location>
</feature>
<accession>A0A8J5SJ39</accession>
<organism evidence="2 3">
    <name type="scientific">Zizania palustris</name>
    <name type="common">Northern wild rice</name>
    <dbReference type="NCBI Taxonomy" id="103762"/>
    <lineage>
        <taxon>Eukaryota</taxon>
        <taxon>Viridiplantae</taxon>
        <taxon>Streptophyta</taxon>
        <taxon>Embryophyta</taxon>
        <taxon>Tracheophyta</taxon>
        <taxon>Spermatophyta</taxon>
        <taxon>Magnoliopsida</taxon>
        <taxon>Liliopsida</taxon>
        <taxon>Poales</taxon>
        <taxon>Poaceae</taxon>
        <taxon>BOP clade</taxon>
        <taxon>Oryzoideae</taxon>
        <taxon>Oryzeae</taxon>
        <taxon>Zizaniinae</taxon>
        <taxon>Zizania</taxon>
    </lineage>
</organism>
<evidence type="ECO:0000256" key="1">
    <source>
        <dbReference type="SAM" id="MobiDB-lite"/>
    </source>
</evidence>
<protein>
    <submittedName>
        <fullName evidence="2">Uncharacterized protein</fullName>
    </submittedName>
</protein>
<proteinExistence type="predicted"/>
<reference evidence="2" key="2">
    <citation type="submission" date="2021-02" db="EMBL/GenBank/DDBJ databases">
        <authorList>
            <person name="Kimball J.A."/>
            <person name="Haas M.W."/>
            <person name="Macchietto M."/>
            <person name="Kono T."/>
            <person name="Duquette J."/>
            <person name="Shao M."/>
        </authorList>
    </citation>
    <scope>NUCLEOTIDE SEQUENCE</scope>
    <source>
        <tissue evidence="2">Fresh leaf tissue</tissue>
    </source>
</reference>
<dbReference type="EMBL" id="JAAALK010000283">
    <property type="protein sequence ID" value="KAG8073573.1"/>
    <property type="molecule type" value="Genomic_DNA"/>
</dbReference>
<keyword evidence="3" id="KW-1185">Reference proteome</keyword>
<evidence type="ECO:0000313" key="2">
    <source>
        <dbReference type="EMBL" id="KAG8073573.1"/>
    </source>
</evidence>
<dbReference type="AlphaFoldDB" id="A0A8J5SJ39"/>
<dbReference type="Proteomes" id="UP000729402">
    <property type="component" value="Unassembled WGS sequence"/>
</dbReference>
<evidence type="ECO:0000313" key="3">
    <source>
        <dbReference type="Proteomes" id="UP000729402"/>
    </source>
</evidence>
<reference evidence="2" key="1">
    <citation type="journal article" date="2021" name="bioRxiv">
        <title>Whole Genome Assembly and Annotation of Northern Wild Rice, Zizania palustris L., Supports a Whole Genome Duplication in the Zizania Genus.</title>
        <authorList>
            <person name="Haas M."/>
            <person name="Kono T."/>
            <person name="Macchietto M."/>
            <person name="Millas R."/>
            <person name="McGilp L."/>
            <person name="Shao M."/>
            <person name="Duquette J."/>
            <person name="Hirsch C.N."/>
            <person name="Kimball J."/>
        </authorList>
    </citation>
    <scope>NUCLEOTIDE SEQUENCE</scope>
    <source>
        <tissue evidence="2">Fresh leaf tissue</tissue>
    </source>
</reference>
<name>A0A8J5SJ39_ZIZPA</name>
<sequence>MDARALLQIVTAGDSLAPPPQPLTSAHHHPHPRRRRTILPAVDEVSTGSVDPSGLWPHGRGRCRSRRCRCAARRVTQSLAKIESGGLIRTFFNNVDKRELGESDRGNFCLFLSKHHPIEDHLSDDDNGMDFFEILGYCPVHHLIKSWQVSIHPEIVGQGNDKKILQDGGGHDSICIVYLNNGGIRSSTAATLVSTRTPKGTSDDGETICRIILRWIVRSTAARRTPLMNCGTKHA</sequence>